<keyword evidence="4 10" id="KW-0067">ATP-binding</keyword>
<evidence type="ECO:0000256" key="3">
    <source>
        <dbReference type="ARBA" id="ARBA00022741"/>
    </source>
</evidence>
<dbReference type="GO" id="GO:0016887">
    <property type="term" value="F:ATP hydrolysis activity"/>
    <property type="evidence" value="ECO:0007669"/>
    <property type="project" value="InterPro"/>
</dbReference>
<dbReference type="PANTHER" id="PTHR24221:SF654">
    <property type="entry name" value="ATP-BINDING CASSETTE SUB-FAMILY B MEMBER 6"/>
    <property type="match status" value="1"/>
</dbReference>
<feature type="domain" description="ABC transmembrane type-1" evidence="9">
    <location>
        <begin position="27"/>
        <end position="276"/>
    </location>
</feature>
<evidence type="ECO:0000256" key="1">
    <source>
        <dbReference type="ARBA" id="ARBA00004651"/>
    </source>
</evidence>
<feature type="transmembrane region" description="Helical" evidence="7">
    <location>
        <begin position="27"/>
        <end position="51"/>
    </location>
</feature>
<accession>A0A290MQI9</accession>
<feature type="transmembrane region" description="Helical" evidence="7">
    <location>
        <begin position="255"/>
        <end position="276"/>
    </location>
</feature>
<feature type="transmembrane region" description="Helical" evidence="7">
    <location>
        <begin position="57"/>
        <end position="82"/>
    </location>
</feature>
<dbReference type="AlphaFoldDB" id="A0A290MQI9"/>
<feature type="domain" description="ABC transporter" evidence="8">
    <location>
        <begin position="315"/>
        <end position="534"/>
    </location>
</feature>
<dbReference type="GO" id="GO:0034040">
    <property type="term" value="F:ATPase-coupled lipid transmembrane transporter activity"/>
    <property type="evidence" value="ECO:0007669"/>
    <property type="project" value="TreeGrafter"/>
</dbReference>
<evidence type="ECO:0000259" key="9">
    <source>
        <dbReference type="PROSITE" id="PS50929"/>
    </source>
</evidence>
<dbReference type="InterPro" id="IPR011527">
    <property type="entry name" value="ABC1_TM_dom"/>
</dbReference>
<keyword evidence="2 7" id="KW-0812">Transmembrane</keyword>
<dbReference type="GO" id="GO:0005524">
    <property type="term" value="F:ATP binding"/>
    <property type="evidence" value="ECO:0007669"/>
    <property type="project" value="UniProtKB-KW"/>
</dbReference>
<dbReference type="PROSITE" id="PS50929">
    <property type="entry name" value="ABC_TM1F"/>
    <property type="match status" value="1"/>
</dbReference>
<dbReference type="RefSeq" id="WP_096053657.1">
    <property type="nucleotide sequence ID" value="NZ_CP023315.3"/>
</dbReference>
<proteinExistence type="predicted"/>
<dbReference type="GO" id="GO:0140359">
    <property type="term" value="F:ABC-type transporter activity"/>
    <property type="evidence" value="ECO:0007669"/>
    <property type="project" value="InterPro"/>
</dbReference>
<evidence type="ECO:0000313" key="11">
    <source>
        <dbReference type="Proteomes" id="UP000217311"/>
    </source>
</evidence>
<keyword evidence="5 7" id="KW-1133">Transmembrane helix</keyword>
<dbReference type="EMBL" id="CP023315">
    <property type="protein sequence ID" value="ATC34308.1"/>
    <property type="molecule type" value="Genomic_DNA"/>
</dbReference>
<dbReference type="InterPro" id="IPR017871">
    <property type="entry name" value="ABC_transporter-like_CS"/>
</dbReference>
<dbReference type="InterPro" id="IPR039421">
    <property type="entry name" value="Type_1_exporter"/>
</dbReference>
<evidence type="ECO:0000256" key="2">
    <source>
        <dbReference type="ARBA" id="ARBA00022692"/>
    </source>
</evidence>
<evidence type="ECO:0000256" key="4">
    <source>
        <dbReference type="ARBA" id="ARBA00022840"/>
    </source>
</evidence>
<dbReference type="PANTHER" id="PTHR24221">
    <property type="entry name" value="ATP-BINDING CASSETTE SUB-FAMILY B"/>
    <property type="match status" value="1"/>
</dbReference>
<dbReference type="Gene3D" id="1.20.1560.10">
    <property type="entry name" value="ABC transporter type 1, transmembrane domain"/>
    <property type="match status" value="1"/>
</dbReference>
<gene>
    <name evidence="10" type="ORF">CA606_19285</name>
</gene>
<evidence type="ECO:0000256" key="6">
    <source>
        <dbReference type="ARBA" id="ARBA00023136"/>
    </source>
</evidence>
<comment type="subcellular location">
    <subcellularLocation>
        <location evidence="1">Cell membrane</location>
        <topology evidence="1">Multi-pass membrane protein</topology>
    </subcellularLocation>
</comment>
<feature type="transmembrane region" description="Helical" evidence="7">
    <location>
        <begin position="172"/>
        <end position="190"/>
    </location>
</feature>
<dbReference type="PROSITE" id="PS50893">
    <property type="entry name" value="ABC_TRANSPORTER_2"/>
    <property type="match status" value="1"/>
</dbReference>
<evidence type="ECO:0000256" key="7">
    <source>
        <dbReference type="SAM" id="Phobius"/>
    </source>
</evidence>
<dbReference type="Pfam" id="PF00005">
    <property type="entry name" value="ABC_tran"/>
    <property type="match status" value="1"/>
</dbReference>
<dbReference type="GO" id="GO:0005886">
    <property type="term" value="C:plasma membrane"/>
    <property type="evidence" value="ECO:0007669"/>
    <property type="project" value="UniProtKB-SubCell"/>
</dbReference>
<dbReference type="Gene3D" id="3.40.50.300">
    <property type="entry name" value="P-loop containing nucleotide triphosphate hydrolases"/>
    <property type="match status" value="1"/>
</dbReference>
<evidence type="ECO:0000313" key="10">
    <source>
        <dbReference type="EMBL" id="ATC34308.1"/>
    </source>
</evidence>
<sequence>MTRSPGTSPLDDLIRAQKRQRAGALRLAVLSAVTVGAASTLLLGLSGWFIVASAGAGAAGLAAAHAFNVLLPSAGIRFLAILRTAARYGERLSGHAAALRALAAIRPAVFESLAAAPPSQSLSLSRGEASARLVQDVDAIETRFVRLSAPWSAAAGLGAGLVLALLAGWAPALTILTAAAAALVSARALARRFSAPARATIQTRTGALKDSVAALVSASAELRAYGLADWAGETLNARAAALDAARRDAARAQGLIIASQAVICGAAVAAAIALAAPAGAALAALSGLAAVMSIDALTSLANAFDQDGAAHEARERLDAVLRHRPRHAPRKTPCPDHLDLFGHTLGPGQRLAICGPSGCGKTTAIETLLGLRGPDAVTTREAFAWLPQDAGLVAGTVRENLRLASPTASDDELWAVLEDACLAERVRAAPEGLSAYVGDDGERLSGGERRRLALARAYLRDAPWLLLDEPTEGLDPATEAAVLAHLDARLKRTGQGVVLVSHRAAPLAICERTVHLDTHEKGPASASPSLVSAL</sequence>
<keyword evidence="3" id="KW-0547">Nucleotide-binding</keyword>
<evidence type="ECO:0000259" key="8">
    <source>
        <dbReference type="PROSITE" id="PS50893"/>
    </source>
</evidence>
<evidence type="ECO:0000256" key="5">
    <source>
        <dbReference type="ARBA" id="ARBA00022989"/>
    </source>
</evidence>
<dbReference type="InterPro" id="IPR003593">
    <property type="entry name" value="AAA+_ATPase"/>
</dbReference>
<name>A0A290MQI9_CAUVI</name>
<feature type="transmembrane region" description="Helical" evidence="7">
    <location>
        <begin position="149"/>
        <end position="166"/>
    </location>
</feature>
<dbReference type="SMART" id="SM00382">
    <property type="entry name" value="AAA"/>
    <property type="match status" value="1"/>
</dbReference>
<organism evidence="10 11">
    <name type="scientific">Caulobacter vibrioides</name>
    <name type="common">Caulobacter crescentus</name>
    <dbReference type="NCBI Taxonomy" id="155892"/>
    <lineage>
        <taxon>Bacteria</taxon>
        <taxon>Pseudomonadati</taxon>
        <taxon>Pseudomonadota</taxon>
        <taxon>Alphaproteobacteria</taxon>
        <taxon>Caulobacterales</taxon>
        <taxon>Caulobacteraceae</taxon>
        <taxon>Caulobacter</taxon>
    </lineage>
</organism>
<keyword evidence="6 7" id="KW-0472">Membrane</keyword>
<dbReference type="InterPro" id="IPR003439">
    <property type="entry name" value="ABC_transporter-like_ATP-bd"/>
</dbReference>
<dbReference type="SUPFAM" id="SSF90123">
    <property type="entry name" value="ABC transporter transmembrane region"/>
    <property type="match status" value="1"/>
</dbReference>
<reference evidence="11" key="1">
    <citation type="submission" date="2017-09" db="EMBL/GenBank/DDBJ databases">
        <title>Genome evolution observed in wild isolates of Caulobacter crescentus.</title>
        <authorList>
            <person name="Ely B."/>
            <person name="Wilson K."/>
            <person name="Scott D."/>
        </authorList>
    </citation>
    <scope>NUCLEOTIDE SEQUENCE [LARGE SCALE GENOMIC DNA]</scope>
    <source>
        <strain evidence="11">CB13b1a</strain>
    </source>
</reference>
<dbReference type="InterPro" id="IPR027417">
    <property type="entry name" value="P-loop_NTPase"/>
</dbReference>
<dbReference type="PROSITE" id="PS00211">
    <property type="entry name" value="ABC_TRANSPORTER_1"/>
    <property type="match status" value="1"/>
</dbReference>
<dbReference type="InterPro" id="IPR036640">
    <property type="entry name" value="ABC1_TM_sf"/>
</dbReference>
<protein>
    <submittedName>
        <fullName evidence="10">ABC transporter ATP-binding protein</fullName>
    </submittedName>
</protein>
<dbReference type="Proteomes" id="UP000217311">
    <property type="component" value="Chromosome"/>
</dbReference>
<dbReference type="SUPFAM" id="SSF52540">
    <property type="entry name" value="P-loop containing nucleoside triphosphate hydrolases"/>
    <property type="match status" value="1"/>
</dbReference>